<dbReference type="InterPro" id="IPR036457">
    <property type="entry name" value="PPM-type-like_dom_sf"/>
</dbReference>
<dbReference type="PANTHER" id="PTHR43156:SF2">
    <property type="entry name" value="STAGE II SPORULATION PROTEIN E"/>
    <property type="match status" value="1"/>
</dbReference>
<feature type="region of interest" description="Disordered" evidence="2">
    <location>
        <begin position="404"/>
        <end position="438"/>
    </location>
</feature>
<dbReference type="GO" id="GO:0004722">
    <property type="term" value="F:protein serine/threonine phosphatase activity"/>
    <property type="evidence" value="ECO:0007669"/>
    <property type="project" value="UniProtKB-EC"/>
</dbReference>
<keyword evidence="5" id="KW-1185">Reference proteome</keyword>
<dbReference type="SMART" id="SM00331">
    <property type="entry name" value="PP2C_SIG"/>
    <property type="match status" value="1"/>
</dbReference>
<feature type="compositionally biased region" description="Basic and acidic residues" evidence="2">
    <location>
        <begin position="404"/>
        <end position="417"/>
    </location>
</feature>
<evidence type="ECO:0000256" key="2">
    <source>
        <dbReference type="SAM" id="MobiDB-lite"/>
    </source>
</evidence>
<evidence type="ECO:0000313" key="4">
    <source>
        <dbReference type="EMBL" id="MFC6879569.1"/>
    </source>
</evidence>
<name>A0ABW2CDH7_9ACTN</name>
<evidence type="ECO:0000313" key="5">
    <source>
        <dbReference type="Proteomes" id="UP001596380"/>
    </source>
</evidence>
<accession>A0ABW2CDH7</accession>
<dbReference type="InterPro" id="IPR001932">
    <property type="entry name" value="PPM-type_phosphatase-like_dom"/>
</dbReference>
<dbReference type="SUPFAM" id="SSF81606">
    <property type="entry name" value="PP2C-like"/>
    <property type="match status" value="1"/>
</dbReference>
<dbReference type="Proteomes" id="UP001596380">
    <property type="component" value="Unassembled WGS sequence"/>
</dbReference>
<dbReference type="Gene3D" id="3.60.40.10">
    <property type="entry name" value="PPM-type phosphatase domain"/>
    <property type="match status" value="1"/>
</dbReference>
<evidence type="ECO:0000256" key="1">
    <source>
        <dbReference type="ARBA" id="ARBA00022801"/>
    </source>
</evidence>
<organism evidence="4 5">
    <name type="scientific">Actinomadura yumaensis</name>
    <dbReference type="NCBI Taxonomy" id="111807"/>
    <lineage>
        <taxon>Bacteria</taxon>
        <taxon>Bacillati</taxon>
        <taxon>Actinomycetota</taxon>
        <taxon>Actinomycetes</taxon>
        <taxon>Streptosporangiales</taxon>
        <taxon>Thermomonosporaceae</taxon>
        <taxon>Actinomadura</taxon>
    </lineage>
</organism>
<feature type="domain" description="PPM-type phosphatase" evidence="3">
    <location>
        <begin position="184"/>
        <end position="402"/>
    </location>
</feature>
<evidence type="ECO:0000259" key="3">
    <source>
        <dbReference type="SMART" id="SM00331"/>
    </source>
</evidence>
<comment type="caution">
    <text evidence="4">The sequence shown here is derived from an EMBL/GenBank/DDBJ whole genome shotgun (WGS) entry which is preliminary data.</text>
</comment>
<dbReference type="PANTHER" id="PTHR43156">
    <property type="entry name" value="STAGE II SPORULATION PROTEIN E-RELATED"/>
    <property type="match status" value="1"/>
</dbReference>
<keyword evidence="1 4" id="KW-0378">Hydrolase</keyword>
<gene>
    <name evidence="4" type="ORF">ACFQKB_07290</name>
</gene>
<dbReference type="EC" id="3.1.3.16" evidence="4"/>
<dbReference type="RefSeq" id="WP_206681188.1">
    <property type="nucleotide sequence ID" value="NZ_JBHSXE010000001.1"/>
</dbReference>
<dbReference type="InterPro" id="IPR052016">
    <property type="entry name" value="Bact_Sigma-Reg"/>
</dbReference>
<dbReference type="Pfam" id="PF07228">
    <property type="entry name" value="SpoIIE"/>
    <property type="match status" value="1"/>
</dbReference>
<dbReference type="EMBL" id="JBHSXS010000003">
    <property type="protein sequence ID" value="MFC6879569.1"/>
    <property type="molecule type" value="Genomic_DNA"/>
</dbReference>
<reference evidence="5" key="1">
    <citation type="journal article" date="2019" name="Int. J. Syst. Evol. Microbiol.">
        <title>The Global Catalogue of Microorganisms (GCM) 10K type strain sequencing project: providing services to taxonomists for standard genome sequencing and annotation.</title>
        <authorList>
            <consortium name="The Broad Institute Genomics Platform"/>
            <consortium name="The Broad Institute Genome Sequencing Center for Infectious Disease"/>
            <person name="Wu L."/>
            <person name="Ma J."/>
        </authorList>
    </citation>
    <scope>NUCLEOTIDE SEQUENCE [LARGE SCALE GENOMIC DNA]</scope>
    <source>
        <strain evidence="5">JCM 3369</strain>
    </source>
</reference>
<sequence>MDEDRGIERMLTALLDASHEASMEQVPGLVAEHARHAGLDEVLIYLADLQETVLRQLTGHGIDAGQGADPELAELRVDGTMAGRAFQQVRMLATKGSEEDGADCWWVPLLDGTERVGVLRVTVHRDGAGPRVEERLRHLASLTALMVVSCRPYSDSYPRLVRTRPMHVAAEMQWNLMPPLTCATPQMVIGAALEPAYEVGGDAFDYAIADGNVHLAVFDAMGHDVSAGLTANLAMACCRNQRRQGTGLAETSIAIERTLIEEFGDDTRFVTAIIADLDTTTGLFTWVNRGHHPPVVIRGGRWTTTLPCPPAHPMGLDLGGEVPMCSEQLEPGDRVLLYTDGITEARNSHGREFGLHRFVDFIIRHSADGLPVPETLRRLIRAILEYHDHRLQDDATVLVLEWDGPHHTRPPTDRAETLDPAPVRGSVSPRPASRAGDA</sequence>
<proteinExistence type="predicted"/>
<protein>
    <submittedName>
        <fullName evidence="4">PP2C family protein-serine/threonine phosphatase</fullName>
        <ecNumber evidence="4">3.1.3.16</ecNumber>
    </submittedName>
</protein>